<evidence type="ECO:0000313" key="1">
    <source>
        <dbReference type="EMBL" id="RPA83920.1"/>
    </source>
</evidence>
<gene>
    <name evidence="1" type="ORF">BJ508DRAFT_323923</name>
</gene>
<dbReference type="AlphaFoldDB" id="A0A3N4IIE1"/>
<dbReference type="Proteomes" id="UP000275078">
    <property type="component" value="Unassembled WGS sequence"/>
</dbReference>
<reference evidence="1 2" key="1">
    <citation type="journal article" date="2018" name="Nat. Ecol. Evol.">
        <title>Pezizomycetes genomes reveal the molecular basis of ectomycorrhizal truffle lifestyle.</title>
        <authorList>
            <person name="Murat C."/>
            <person name="Payen T."/>
            <person name="Noel B."/>
            <person name="Kuo A."/>
            <person name="Morin E."/>
            <person name="Chen J."/>
            <person name="Kohler A."/>
            <person name="Krizsan K."/>
            <person name="Balestrini R."/>
            <person name="Da Silva C."/>
            <person name="Montanini B."/>
            <person name="Hainaut M."/>
            <person name="Levati E."/>
            <person name="Barry K.W."/>
            <person name="Belfiori B."/>
            <person name="Cichocki N."/>
            <person name="Clum A."/>
            <person name="Dockter R.B."/>
            <person name="Fauchery L."/>
            <person name="Guy J."/>
            <person name="Iotti M."/>
            <person name="Le Tacon F."/>
            <person name="Lindquist E.A."/>
            <person name="Lipzen A."/>
            <person name="Malagnac F."/>
            <person name="Mello A."/>
            <person name="Molinier V."/>
            <person name="Miyauchi S."/>
            <person name="Poulain J."/>
            <person name="Riccioni C."/>
            <person name="Rubini A."/>
            <person name="Sitrit Y."/>
            <person name="Splivallo R."/>
            <person name="Traeger S."/>
            <person name="Wang M."/>
            <person name="Zifcakova L."/>
            <person name="Wipf D."/>
            <person name="Zambonelli A."/>
            <person name="Paolocci F."/>
            <person name="Nowrousian M."/>
            <person name="Ottonello S."/>
            <person name="Baldrian P."/>
            <person name="Spatafora J.W."/>
            <person name="Henrissat B."/>
            <person name="Nagy L.G."/>
            <person name="Aury J.M."/>
            <person name="Wincker P."/>
            <person name="Grigoriev I.V."/>
            <person name="Bonfante P."/>
            <person name="Martin F.M."/>
        </authorList>
    </citation>
    <scope>NUCLEOTIDE SEQUENCE [LARGE SCALE GENOMIC DNA]</scope>
    <source>
        <strain evidence="1 2">RN42</strain>
    </source>
</reference>
<name>A0A3N4IIE1_ASCIM</name>
<dbReference type="EMBL" id="ML119661">
    <property type="protein sequence ID" value="RPA83920.1"/>
    <property type="molecule type" value="Genomic_DNA"/>
</dbReference>
<sequence length="206" mass="23133">MSTNSESDTVRSLVIDEEPQNARNWTYAEAPAEGMNDKIRVEFFHGFDLPYIHPQRLRNEIIAALPQFWLSCWKKWSREFPKGGGYSGMGGPYHQTLDLNGNPSAAQKVLGGVVQGYSILRILMDDMRESSDALRSVTGGELVTVLFYPPAFYSPGPWGMEGKVTETNFFPNTGPYFAIRYNVGSIADELHFQVLQIHSGIGYKMK</sequence>
<organism evidence="1 2">
    <name type="scientific">Ascobolus immersus RN42</name>
    <dbReference type="NCBI Taxonomy" id="1160509"/>
    <lineage>
        <taxon>Eukaryota</taxon>
        <taxon>Fungi</taxon>
        <taxon>Dikarya</taxon>
        <taxon>Ascomycota</taxon>
        <taxon>Pezizomycotina</taxon>
        <taxon>Pezizomycetes</taxon>
        <taxon>Pezizales</taxon>
        <taxon>Ascobolaceae</taxon>
        <taxon>Ascobolus</taxon>
    </lineage>
</organism>
<protein>
    <submittedName>
        <fullName evidence="1">Uncharacterized protein</fullName>
    </submittedName>
</protein>
<proteinExistence type="predicted"/>
<evidence type="ECO:0000313" key="2">
    <source>
        <dbReference type="Proteomes" id="UP000275078"/>
    </source>
</evidence>
<keyword evidence="2" id="KW-1185">Reference proteome</keyword>
<accession>A0A3N4IIE1</accession>